<dbReference type="GO" id="GO:0008270">
    <property type="term" value="F:zinc ion binding"/>
    <property type="evidence" value="ECO:0007669"/>
    <property type="project" value="UniProtKB-KW"/>
</dbReference>
<protein>
    <recommendedName>
        <fullName evidence="5">SWIM-type domain-containing protein</fullName>
    </recommendedName>
</protein>
<dbReference type="PANTHER" id="PTHR31973">
    <property type="entry name" value="POLYPROTEIN, PUTATIVE-RELATED"/>
    <property type="match status" value="1"/>
</dbReference>
<comment type="caution">
    <text evidence="6">The sequence shown here is derived from an EMBL/GenBank/DDBJ whole genome shotgun (WGS) entry which is preliminary data.</text>
</comment>
<reference evidence="6" key="1">
    <citation type="submission" date="2020-06" db="EMBL/GenBank/DDBJ databases">
        <authorList>
            <person name="Li T."/>
            <person name="Hu X."/>
            <person name="Zhang T."/>
            <person name="Song X."/>
            <person name="Zhang H."/>
            <person name="Dai N."/>
            <person name="Sheng W."/>
            <person name="Hou X."/>
            <person name="Wei L."/>
        </authorList>
    </citation>
    <scope>NUCLEOTIDE SEQUENCE</scope>
    <source>
        <strain evidence="6">KEN1</strain>
        <tissue evidence="6">Leaf</tissue>
    </source>
</reference>
<dbReference type="PROSITE" id="PS50966">
    <property type="entry name" value="ZF_SWIM"/>
    <property type="match status" value="1"/>
</dbReference>
<sequence>MIEKMKNDKRACISTYAGGSKFEVRDMHGGQNVVDINMKTCSCRRWELTGIPCVHAVSAIVSCGRIPEDYVHNCYSIETLKKAYSFIINLVREQTEWPETEKAE</sequence>
<proteinExistence type="predicted"/>
<evidence type="ECO:0000313" key="6">
    <source>
        <dbReference type="EMBL" id="KAL0461916.1"/>
    </source>
</evidence>
<dbReference type="SMART" id="SM00575">
    <property type="entry name" value="ZnF_PMZ"/>
    <property type="match status" value="1"/>
</dbReference>
<gene>
    <name evidence="6" type="ORF">Slati_0079200</name>
</gene>
<dbReference type="Pfam" id="PF04434">
    <property type="entry name" value="SWIM"/>
    <property type="match status" value="1"/>
</dbReference>
<reference evidence="6" key="2">
    <citation type="journal article" date="2024" name="Plant">
        <title>Genomic evolution and insights into agronomic trait innovations of Sesamum species.</title>
        <authorList>
            <person name="Miao H."/>
            <person name="Wang L."/>
            <person name="Qu L."/>
            <person name="Liu H."/>
            <person name="Sun Y."/>
            <person name="Le M."/>
            <person name="Wang Q."/>
            <person name="Wei S."/>
            <person name="Zheng Y."/>
            <person name="Lin W."/>
            <person name="Duan Y."/>
            <person name="Cao H."/>
            <person name="Xiong S."/>
            <person name="Wang X."/>
            <person name="Wei L."/>
            <person name="Li C."/>
            <person name="Ma Q."/>
            <person name="Ju M."/>
            <person name="Zhao R."/>
            <person name="Li G."/>
            <person name="Mu C."/>
            <person name="Tian Q."/>
            <person name="Mei H."/>
            <person name="Zhang T."/>
            <person name="Gao T."/>
            <person name="Zhang H."/>
        </authorList>
    </citation>
    <scope>NUCLEOTIDE SEQUENCE</scope>
    <source>
        <strain evidence="6">KEN1</strain>
    </source>
</reference>
<dbReference type="EMBL" id="JACGWN010000001">
    <property type="protein sequence ID" value="KAL0461916.1"/>
    <property type="molecule type" value="Genomic_DNA"/>
</dbReference>
<keyword evidence="1" id="KW-0479">Metal-binding</keyword>
<name>A0AAW2Y8F0_9LAMI</name>
<dbReference type="AlphaFoldDB" id="A0AAW2Y8F0"/>
<keyword evidence="3" id="KW-0862">Zinc</keyword>
<evidence type="ECO:0000259" key="5">
    <source>
        <dbReference type="PROSITE" id="PS50966"/>
    </source>
</evidence>
<evidence type="ECO:0000256" key="2">
    <source>
        <dbReference type="ARBA" id="ARBA00022771"/>
    </source>
</evidence>
<organism evidence="6">
    <name type="scientific">Sesamum latifolium</name>
    <dbReference type="NCBI Taxonomy" id="2727402"/>
    <lineage>
        <taxon>Eukaryota</taxon>
        <taxon>Viridiplantae</taxon>
        <taxon>Streptophyta</taxon>
        <taxon>Embryophyta</taxon>
        <taxon>Tracheophyta</taxon>
        <taxon>Spermatophyta</taxon>
        <taxon>Magnoliopsida</taxon>
        <taxon>eudicotyledons</taxon>
        <taxon>Gunneridae</taxon>
        <taxon>Pentapetalae</taxon>
        <taxon>asterids</taxon>
        <taxon>lamiids</taxon>
        <taxon>Lamiales</taxon>
        <taxon>Pedaliaceae</taxon>
        <taxon>Sesamum</taxon>
    </lineage>
</organism>
<dbReference type="InterPro" id="IPR007527">
    <property type="entry name" value="Znf_SWIM"/>
</dbReference>
<accession>A0AAW2Y8F0</accession>
<evidence type="ECO:0000256" key="3">
    <source>
        <dbReference type="ARBA" id="ARBA00022833"/>
    </source>
</evidence>
<evidence type="ECO:0000256" key="4">
    <source>
        <dbReference type="PROSITE-ProRule" id="PRU00325"/>
    </source>
</evidence>
<dbReference type="PANTHER" id="PTHR31973:SF199">
    <property type="entry name" value="SWIM-TYPE DOMAIN-CONTAINING PROTEIN"/>
    <property type="match status" value="1"/>
</dbReference>
<feature type="domain" description="SWIM-type" evidence="5">
    <location>
        <begin position="32"/>
        <end position="64"/>
    </location>
</feature>
<dbReference type="InterPro" id="IPR006564">
    <property type="entry name" value="Znf_PMZ"/>
</dbReference>
<keyword evidence="2 4" id="KW-0863">Zinc-finger</keyword>
<evidence type="ECO:0000256" key="1">
    <source>
        <dbReference type="ARBA" id="ARBA00022723"/>
    </source>
</evidence>